<keyword evidence="9 13" id="KW-1133">Transmembrane helix</keyword>
<feature type="domain" description="ABC transmembrane type-1" evidence="15">
    <location>
        <begin position="736"/>
        <end position="1021"/>
    </location>
</feature>
<evidence type="ECO:0000256" key="1">
    <source>
        <dbReference type="ARBA" id="ARBA00004141"/>
    </source>
</evidence>
<feature type="transmembrane region" description="Helical" evidence="13">
    <location>
        <begin position="952"/>
        <end position="975"/>
    </location>
</feature>
<feature type="transmembrane region" description="Helical" evidence="13">
    <location>
        <begin position="733"/>
        <end position="757"/>
    </location>
</feature>
<dbReference type="InterPro" id="IPR036640">
    <property type="entry name" value="ABC1_TM_sf"/>
</dbReference>
<feature type="transmembrane region" description="Helical" evidence="13">
    <location>
        <begin position="881"/>
        <end position="898"/>
    </location>
</feature>
<keyword evidence="11" id="KW-0325">Glycoprotein</keyword>
<evidence type="ECO:0000256" key="11">
    <source>
        <dbReference type="ARBA" id="ARBA00023180"/>
    </source>
</evidence>
<feature type="transmembrane region" description="Helical" evidence="13">
    <location>
        <begin position="317"/>
        <end position="340"/>
    </location>
</feature>
<keyword evidence="8" id="KW-1278">Translocase</keyword>
<dbReference type="GO" id="GO:0005524">
    <property type="term" value="F:ATP binding"/>
    <property type="evidence" value="ECO:0007669"/>
    <property type="project" value="UniProtKB-KW"/>
</dbReference>
<keyword evidence="4 13" id="KW-0812">Transmembrane</keyword>
<dbReference type="GO" id="GO:0005743">
    <property type="term" value="C:mitochondrial inner membrane"/>
    <property type="evidence" value="ECO:0007669"/>
    <property type="project" value="TreeGrafter"/>
</dbReference>
<evidence type="ECO:0000256" key="2">
    <source>
        <dbReference type="ARBA" id="ARBA00007577"/>
    </source>
</evidence>
<dbReference type="InterPro" id="IPR039421">
    <property type="entry name" value="Type_1_exporter"/>
</dbReference>
<evidence type="ECO:0000256" key="8">
    <source>
        <dbReference type="ARBA" id="ARBA00022967"/>
    </source>
</evidence>
<evidence type="ECO:0000256" key="10">
    <source>
        <dbReference type="ARBA" id="ARBA00023136"/>
    </source>
</evidence>
<dbReference type="FunFam" id="3.40.50.300:FF:000479">
    <property type="entry name" value="Multidrug resistance protein 1A"/>
    <property type="match status" value="1"/>
</dbReference>
<feature type="region of interest" description="Disordered" evidence="12">
    <location>
        <begin position="660"/>
        <end position="698"/>
    </location>
</feature>
<reference evidence="16" key="1">
    <citation type="submission" date="2016-04" db="EMBL/GenBank/DDBJ databases">
        <title>ATP-Binding Cassette transporters in monogonont rotifer Brachionus koreanus.</title>
        <authorList>
            <person name="Jeong C.-B."/>
            <person name="Kang H.-M."/>
            <person name="Lee J.-S."/>
        </authorList>
    </citation>
    <scope>NUCLEOTIDE SEQUENCE</scope>
</reference>
<organism evidence="16">
    <name type="scientific">Brachionus koreanus</name>
    <dbReference type="NCBI Taxonomy" id="1199090"/>
    <lineage>
        <taxon>Eukaryota</taxon>
        <taxon>Metazoa</taxon>
        <taxon>Spiralia</taxon>
        <taxon>Gnathifera</taxon>
        <taxon>Rotifera</taxon>
        <taxon>Eurotatoria</taxon>
        <taxon>Monogononta</taxon>
        <taxon>Pseudotrocha</taxon>
        <taxon>Ploima</taxon>
        <taxon>Brachionidae</taxon>
        <taxon>Brachionus</taxon>
    </lineage>
</organism>
<evidence type="ECO:0000256" key="9">
    <source>
        <dbReference type="ARBA" id="ARBA00022989"/>
    </source>
</evidence>
<dbReference type="EMBL" id="KX134723">
    <property type="protein sequence ID" value="APD26502.1"/>
    <property type="molecule type" value="Genomic_DNA"/>
</dbReference>
<dbReference type="SMART" id="SM00382">
    <property type="entry name" value="AAA"/>
    <property type="match status" value="2"/>
</dbReference>
<keyword evidence="6" id="KW-0547">Nucleotide-binding</keyword>
<dbReference type="Gene3D" id="3.40.50.300">
    <property type="entry name" value="P-loop containing nucleotide triphosphate hydrolases"/>
    <property type="match status" value="2"/>
</dbReference>
<dbReference type="InterPro" id="IPR017871">
    <property type="entry name" value="ABC_transporter-like_CS"/>
</dbReference>
<feature type="transmembrane region" description="Helical" evidence="13">
    <location>
        <begin position="855"/>
        <end position="875"/>
    </location>
</feature>
<proteinExistence type="inferred from homology"/>
<keyword evidence="10 13" id="KW-0472">Membrane</keyword>
<evidence type="ECO:0000256" key="13">
    <source>
        <dbReference type="SAM" id="Phobius"/>
    </source>
</evidence>
<dbReference type="CDD" id="cd03249">
    <property type="entry name" value="ABC_MTABC3_MDL1_MDL2"/>
    <property type="match status" value="2"/>
</dbReference>
<feature type="transmembrane region" description="Helical" evidence="13">
    <location>
        <begin position="214"/>
        <end position="233"/>
    </location>
</feature>
<evidence type="ECO:0000313" key="16">
    <source>
        <dbReference type="EMBL" id="APD26502.1"/>
    </source>
</evidence>
<dbReference type="InterPro" id="IPR011527">
    <property type="entry name" value="ABC1_TM_dom"/>
</dbReference>
<evidence type="ECO:0000259" key="15">
    <source>
        <dbReference type="PROSITE" id="PS50929"/>
    </source>
</evidence>
<dbReference type="GO" id="GO:0016887">
    <property type="term" value="F:ATP hydrolysis activity"/>
    <property type="evidence" value="ECO:0007669"/>
    <property type="project" value="InterPro"/>
</dbReference>
<evidence type="ECO:0000256" key="3">
    <source>
        <dbReference type="ARBA" id="ARBA00022448"/>
    </source>
</evidence>
<dbReference type="PANTHER" id="PTHR43394:SF27">
    <property type="entry name" value="ATP-DEPENDENT TRANSLOCASE ABCB1-LIKE"/>
    <property type="match status" value="1"/>
</dbReference>
<name>A0A1J0MMP8_9BILA</name>
<dbReference type="PROSITE" id="PS00211">
    <property type="entry name" value="ABC_TRANSPORTER_1"/>
    <property type="match status" value="2"/>
</dbReference>
<dbReference type="Pfam" id="PF00005">
    <property type="entry name" value="ABC_tran"/>
    <property type="match status" value="2"/>
</dbReference>
<dbReference type="Gene3D" id="1.20.1560.10">
    <property type="entry name" value="ABC transporter type 1, transmembrane domain"/>
    <property type="match status" value="1"/>
</dbReference>
<feature type="transmembrane region" description="Helical" evidence="13">
    <location>
        <begin position="239"/>
        <end position="260"/>
    </location>
</feature>
<feature type="transmembrane region" description="Helical" evidence="13">
    <location>
        <begin position="360"/>
        <end position="378"/>
    </location>
</feature>
<dbReference type="GO" id="GO:0090374">
    <property type="term" value="P:oligopeptide export from mitochondrion"/>
    <property type="evidence" value="ECO:0007669"/>
    <property type="project" value="TreeGrafter"/>
</dbReference>
<dbReference type="FunFam" id="3.40.50.300:FF:000205">
    <property type="entry name" value="ABC transporter B family member 4"/>
    <property type="match status" value="1"/>
</dbReference>
<evidence type="ECO:0000256" key="12">
    <source>
        <dbReference type="SAM" id="MobiDB-lite"/>
    </source>
</evidence>
<dbReference type="CDD" id="cd18578">
    <property type="entry name" value="ABC_6TM_Pgp_ABCB1_D2_like"/>
    <property type="match status" value="1"/>
</dbReference>
<dbReference type="SUPFAM" id="SSF90123">
    <property type="entry name" value="ABC transporter transmembrane region"/>
    <property type="match status" value="2"/>
</dbReference>
<dbReference type="InterPro" id="IPR027417">
    <property type="entry name" value="P-loop_NTPase"/>
</dbReference>
<keyword evidence="3" id="KW-0813">Transport</keyword>
<evidence type="ECO:0000256" key="6">
    <source>
        <dbReference type="ARBA" id="ARBA00022741"/>
    </source>
</evidence>
<dbReference type="PANTHER" id="PTHR43394">
    <property type="entry name" value="ATP-DEPENDENT PERMEASE MDL1, MITOCHONDRIAL"/>
    <property type="match status" value="1"/>
</dbReference>
<evidence type="ECO:0000256" key="4">
    <source>
        <dbReference type="ARBA" id="ARBA00022692"/>
    </source>
</evidence>
<keyword evidence="7 16" id="KW-0067">ATP-binding</keyword>
<feature type="domain" description="ABC transmembrane type-1" evidence="15">
    <location>
        <begin position="69"/>
        <end position="383"/>
    </location>
</feature>
<dbReference type="InterPro" id="IPR003439">
    <property type="entry name" value="ABC_transporter-like_ATP-bd"/>
</dbReference>
<feature type="transmembrane region" description="Helical" evidence="13">
    <location>
        <begin position="139"/>
        <end position="160"/>
    </location>
</feature>
<feature type="domain" description="ABC transporter" evidence="14">
    <location>
        <begin position="419"/>
        <end position="655"/>
    </location>
</feature>
<dbReference type="PROSITE" id="PS50929">
    <property type="entry name" value="ABC_TM1F"/>
    <property type="match status" value="2"/>
</dbReference>
<evidence type="ECO:0000256" key="5">
    <source>
        <dbReference type="ARBA" id="ARBA00022737"/>
    </source>
</evidence>
<dbReference type="Pfam" id="PF00664">
    <property type="entry name" value="ABC_membrane"/>
    <property type="match status" value="2"/>
</dbReference>
<keyword evidence="5" id="KW-0677">Repeat</keyword>
<evidence type="ECO:0000259" key="14">
    <source>
        <dbReference type="PROSITE" id="PS50893"/>
    </source>
</evidence>
<feature type="transmembrane region" description="Helical" evidence="13">
    <location>
        <begin position="777"/>
        <end position="804"/>
    </location>
</feature>
<dbReference type="InterPro" id="IPR003593">
    <property type="entry name" value="AAA+_ATPase"/>
</dbReference>
<dbReference type="SUPFAM" id="SSF52540">
    <property type="entry name" value="P-loop containing nucleoside triphosphate hydrolases"/>
    <property type="match status" value="2"/>
</dbReference>
<dbReference type="PROSITE" id="PS50893">
    <property type="entry name" value="ABC_TRANSPORTER_2"/>
    <property type="match status" value="2"/>
</dbReference>
<sequence>MSRKEKEKKNFFNLNAARENPAFQGSKNNLENECIEIESSDKKQSNESNQISIVQLFQYGDTVDRVLLIVGSITAVGSACMYPLMFLLYGQVASTFIDQEKFNRLNNTLNSSTFSFDNQSIQCFDLDSSNYDNRIETSILNYVYFGLSSIFLTFISYACFDTSAERQIKRIRNKLFLSLLRQEMAFYDKNSPGELSSRITSNIETLKLGMGFKIAEFISLIGRGVGCLIYALISAWKLSLVALAIMPFISASTALLISFVKKFTIKELDAYGASGKIAQEVLSSIRVVLSFGSMKKEIKNYETNLTNAEKLSTKKGLYTGFFTGLALFLFNCVFALGIYYGTLLSRTDCEAFPPASILRSLLLMVTATFAIGQGLPFLKDLSESRSAASTIFKIIEKKSEIDIYDRENKIIPEKFKGNITFSKVHFSYPQRKEVKILKGISMTIPAGKTIALCGASGGGKSTIIQLLQRFYEPLSGSIKLDKINIKDLDLKWLRAQMALVSQEPILFSATIRENIRLGRMDATDEEIEEAAKNANAHNFIMNCPNQYDTQVGERGSQLSGGQKQRIAIARAILRNPKILLLDEATSALDYESEKIVQDALEKAKVGRTTIVIAHRLSTIQNADIILSLADGKVVEEGNHDNLMALKGKYYELVTSQSSQKDSDKVASPKKISSKPVFNLSASDDSDNETNNYEKNEEKTEYKNKIENISDNHKKISNYQLALKLWPYHSPEKFYVLIGAVSQILAGIVNPLVSIIFTEIYTIFALPEDEQKRKSVQYMLMILGISVGNFLVNISYNYYFALLGARLTKRLRLKMFESYLRQEVAYHDLDEHKSSILATQLASSVPFCKGLTSDMLSIICQTLSSVGFSIIIGMIINWKLCLIIMAFIPINFLSGFINIQSSTNKVKNRTNEEETGRLTTEVVENIKTVVSLGRENYFNSLFRNTYDQKFRKLLVLLQIRAFLFGLSNSVLFFIQASAFSFGFKEITRGNLNVTNLFRVYATITFSSMTLGRLFAQMPDFNKARQSTRTALKVINRKSKIDSMSEQGLKPTSLEGDIEFKNYPNRPELSILNGLSIRVRPGQVNALVGPSGCGKSTTISLLMRFYDVDEGQVLLDGIDIRNLNIQWLRSHIGIVSQEPVLFNLSIRENICYAKIDEEVELKEIVNVAKSANIYDRIQSLPEKFDTIVGTKGGQLSGGEKQRVAIARALLRQPKILLLDEATSALDNYSEKVVQDALDKAEKGRTCLVIAHRLSTIENSDIISVIQNGTVVEQGTHLELIKKKSIYFKLQNAKT</sequence>
<evidence type="ECO:0000256" key="7">
    <source>
        <dbReference type="ARBA" id="ARBA00022840"/>
    </source>
</evidence>
<protein>
    <submittedName>
        <fullName evidence="16">ATP-binding cassette transporter subfamily B member 1-like X12 protein</fullName>
    </submittedName>
</protein>
<feature type="transmembrane region" description="Helical" evidence="13">
    <location>
        <begin position="66"/>
        <end position="89"/>
    </location>
</feature>
<accession>A0A1J0MMP8</accession>
<feature type="domain" description="ABC transporter" evidence="14">
    <location>
        <begin position="1052"/>
        <end position="1290"/>
    </location>
</feature>
<dbReference type="CDD" id="cd18577">
    <property type="entry name" value="ABC_6TM_Pgp_ABCB1_D1_like"/>
    <property type="match status" value="1"/>
</dbReference>
<dbReference type="GO" id="GO:0015421">
    <property type="term" value="F:ABC-type oligopeptide transporter activity"/>
    <property type="evidence" value="ECO:0007669"/>
    <property type="project" value="TreeGrafter"/>
</dbReference>
<comment type="similarity">
    <text evidence="2">Belongs to the ABC transporter superfamily. ABCB family. Multidrug resistance exporter (TC 3.A.1.201) subfamily.</text>
</comment>
<comment type="subcellular location">
    <subcellularLocation>
        <location evidence="1">Membrane</location>
        <topology evidence="1">Multi-pass membrane protein</topology>
    </subcellularLocation>
</comment>